<comment type="caution">
    <text evidence="3">The sequence shown here is derived from an EMBL/GenBank/DDBJ whole genome shotgun (WGS) entry which is preliminary data.</text>
</comment>
<feature type="signal peptide" evidence="2">
    <location>
        <begin position="1"/>
        <end position="25"/>
    </location>
</feature>
<protein>
    <submittedName>
        <fullName evidence="3">Uncharacterized protein</fullName>
    </submittedName>
</protein>
<feature type="chain" id="PRO_5046429387" evidence="2">
    <location>
        <begin position="26"/>
        <end position="163"/>
    </location>
</feature>
<keyword evidence="1" id="KW-0472">Membrane</keyword>
<dbReference type="EMBL" id="JAMDLY010000006">
    <property type="protein sequence ID" value="MCY9529008.1"/>
    <property type="molecule type" value="Genomic_DNA"/>
</dbReference>
<sequence length="163" mass="17892">MFNMKRFLVTMLVVCLMSTSFSALASAAPDPKKETVDYGYGVKAHNTYMYFDSKYEATRFIDGAALATHSAYRDFLIGLGISVGSGVSSIIYGVFSAMTQAGYTAMLERAKNDIDNVTGEQVSIKVTKWENPRGGGMEYTYTYSVGAWMPGALPWSSKPPELR</sequence>
<proteinExistence type="predicted"/>
<evidence type="ECO:0000256" key="1">
    <source>
        <dbReference type="SAM" id="Phobius"/>
    </source>
</evidence>
<keyword evidence="2" id="KW-0732">Signal</keyword>
<reference evidence="3 4" key="1">
    <citation type="submission" date="2022-05" db="EMBL/GenBank/DDBJ databases">
        <title>Genome Sequencing of Bee-Associated Microbes.</title>
        <authorList>
            <person name="Dunlap C."/>
        </authorList>
    </citation>
    <scope>NUCLEOTIDE SEQUENCE [LARGE SCALE GENOMIC DNA]</scope>
    <source>
        <strain evidence="3 4">NRRL NRS-750</strain>
    </source>
</reference>
<evidence type="ECO:0000313" key="4">
    <source>
        <dbReference type="Proteomes" id="UP001527090"/>
    </source>
</evidence>
<keyword evidence="1" id="KW-1133">Transmembrane helix</keyword>
<keyword evidence="1" id="KW-0812">Transmembrane</keyword>
<gene>
    <name evidence="3" type="ORF">M5X04_06565</name>
</gene>
<name>A0ABT4E953_PAEAL</name>
<evidence type="ECO:0000256" key="2">
    <source>
        <dbReference type="SAM" id="SignalP"/>
    </source>
</evidence>
<dbReference type="Proteomes" id="UP001527090">
    <property type="component" value="Unassembled WGS sequence"/>
</dbReference>
<dbReference type="RefSeq" id="WP_021257490.1">
    <property type="nucleotide sequence ID" value="NZ_JAMDLY010000006.1"/>
</dbReference>
<evidence type="ECO:0000313" key="3">
    <source>
        <dbReference type="EMBL" id="MCY9529008.1"/>
    </source>
</evidence>
<feature type="transmembrane region" description="Helical" evidence="1">
    <location>
        <begin position="75"/>
        <end position="95"/>
    </location>
</feature>
<keyword evidence="4" id="KW-1185">Reference proteome</keyword>
<accession>A0ABT4E953</accession>
<organism evidence="3 4">
    <name type="scientific">Paenibacillus alvei</name>
    <name type="common">Bacillus alvei</name>
    <dbReference type="NCBI Taxonomy" id="44250"/>
    <lineage>
        <taxon>Bacteria</taxon>
        <taxon>Bacillati</taxon>
        <taxon>Bacillota</taxon>
        <taxon>Bacilli</taxon>
        <taxon>Bacillales</taxon>
        <taxon>Paenibacillaceae</taxon>
        <taxon>Paenibacillus</taxon>
    </lineage>
</organism>